<dbReference type="RefSeq" id="WP_169500693.1">
    <property type="nucleotide sequence ID" value="NZ_JABBFZ010000022.1"/>
</dbReference>
<evidence type="ECO:0000259" key="2">
    <source>
        <dbReference type="SMART" id="SM00047"/>
    </source>
</evidence>
<dbReference type="PANTHER" id="PTHR33308:SF9">
    <property type="entry name" value="PEPTIDOGLYCAN HYDROLASE FLGJ"/>
    <property type="match status" value="1"/>
</dbReference>
<feature type="domain" description="Mannosyl-glycoprotein endo-beta-N-acetylglucosamidase-like" evidence="2">
    <location>
        <begin position="2"/>
        <end position="129"/>
    </location>
</feature>
<dbReference type="Gene3D" id="1.10.530.10">
    <property type="match status" value="1"/>
</dbReference>
<keyword evidence="1" id="KW-0378">Hydrolase</keyword>
<reference evidence="3 4" key="1">
    <citation type="submission" date="2020-04" db="EMBL/GenBank/DDBJ databases">
        <title>Paraburkholderia sp. G-4-1-8 isolated from soil.</title>
        <authorList>
            <person name="Dahal R.H."/>
        </authorList>
    </citation>
    <scope>NUCLEOTIDE SEQUENCE [LARGE SCALE GENOMIC DNA]</scope>
    <source>
        <strain evidence="3 4">G-4-1-8</strain>
    </source>
</reference>
<sequence length="215" mass="22105">MPLAQRVGAKLGVAPNAILSQLALETGWGKSVIPGTNNLGNIKASDGRGVAARDNQTGAVDAYRAYGSPDAFADDYASLIARKYPAAVDSGNDIGRFASALKQGGYAQDPNYVSKLANVYGTITGAPSSPDSRAAQQPFDESAAALYGISPDAAGIGAAPALKLSMSPGPISKPLLDQQAIAYGATSQATNTQQSTVPDWGSWVDNYVKSIVRNA</sequence>
<organism evidence="3 4">
    <name type="scientific">Paraburkholderia antibiotica</name>
    <dbReference type="NCBI Taxonomy" id="2728839"/>
    <lineage>
        <taxon>Bacteria</taxon>
        <taxon>Pseudomonadati</taxon>
        <taxon>Pseudomonadota</taxon>
        <taxon>Betaproteobacteria</taxon>
        <taxon>Burkholderiales</taxon>
        <taxon>Burkholderiaceae</taxon>
        <taxon>Paraburkholderia</taxon>
    </lineage>
</organism>
<name>A0A7Y0A114_9BURK</name>
<dbReference type="AlphaFoldDB" id="A0A7Y0A114"/>
<keyword evidence="4" id="KW-1185">Reference proteome</keyword>
<dbReference type="GO" id="GO:0071973">
    <property type="term" value="P:bacterial-type flagellum-dependent cell motility"/>
    <property type="evidence" value="ECO:0007669"/>
    <property type="project" value="TreeGrafter"/>
</dbReference>
<dbReference type="Proteomes" id="UP000583127">
    <property type="component" value="Unassembled WGS sequence"/>
</dbReference>
<dbReference type="InterPro" id="IPR051056">
    <property type="entry name" value="Glycosyl_Hydrolase_73"/>
</dbReference>
<evidence type="ECO:0000313" key="4">
    <source>
        <dbReference type="Proteomes" id="UP000583127"/>
    </source>
</evidence>
<dbReference type="GO" id="GO:0004040">
    <property type="term" value="F:amidase activity"/>
    <property type="evidence" value="ECO:0007669"/>
    <property type="project" value="InterPro"/>
</dbReference>
<evidence type="ECO:0000313" key="3">
    <source>
        <dbReference type="EMBL" id="NML34507.1"/>
    </source>
</evidence>
<dbReference type="SMART" id="SM00047">
    <property type="entry name" value="LYZ2"/>
    <property type="match status" value="1"/>
</dbReference>
<accession>A0A7Y0A114</accession>
<gene>
    <name evidence="3" type="ORF">HHL14_27205</name>
</gene>
<evidence type="ECO:0000256" key="1">
    <source>
        <dbReference type="ARBA" id="ARBA00022801"/>
    </source>
</evidence>
<dbReference type="EMBL" id="JABBFZ010000022">
    <property type="protein sequence ID" value="NML34507.1"/>
    <property type="molecule type" value="Genomic_DNA"/>
</dbReference>
<protein>
    <recommendedName>
        <fullName evidence="2">Mannosyl-glycoprotein endo-beta-N-acetylglucosamidase-like domain-containing protein</fullName>
    </recommendedName>
</protein>
<comment type="caution">
    <text evidence="3">The sequence shown here is derived from an EMBL/GenBank/DDBJ whole genome shotgun (WGS) entry which is preliminary data.</text>
</comment>
<dbReference type="Pfam" id="PF01832">
    <property type="entry name" value="Glucosaminidase"/>
    <property type="match status" value="1"/>
</dbReference>
<proteinExistence type="predicted"/>
<dbReference type="InterPro" id="IPR002901">
    <property type="entry name" value="MGlyc_endo_b_GlcNAc-like_dom"/>
</dbReference>
<dbReference type="PANTHER" id="PTHR33308">
    <property type="entry name" value="PEPTIDOGLYCAN HYDROLASE FLGJ"/>
    <property type="match status" value="1"/>
</dbReference>